<gene>
    <name evidence="2" type="ORF">FBY41_0410</name>
</gene>
<reference evidence="2 3" key="1">
    <citation type="submission" date="2019-06" db="EMBL/GenBank/DDBJ databases">
        <title>Genome sequencing of plant associated microbes to promote plant fitness in Sorghum bicolor and Oryza sativa.</title>
        <authorList>
            <person name="Coleman-Derr D."/>
        </authorList>
    </citation>
    <scope>NUCLEOTIDE SEQUENCE [LARGE SCALE GENOMIC DNA]</scope>
    <source>
        <strain evidence="2 3">KV-663</strain>
    </source>
</reference>
<feature type="transmembrane region" description="Helical" evidence="1">
    <location>
        <begin position="44"/>
        <end position="62"/>
    </location>
</feature>
<organism evidence="2 3">
    <name type="scientific">Humibacillus xanthopallidus</name>
    <dbReference type="NCBI Taxonomy" id="412689"/>
    <lineage>
        <taxon>Bacteria</taxon>
        <taxon>Bacillati</taxon>
        <taxon>Actinomycetota</taxon>
        <taxon>Actinomycetes</taxon>
        <taxon>Micrococcales</taxon>
        <taxon>Intrasporangiaceae</taxon>
        <taxon>Humibacillus</taxon>
    </lineage>
</organism>
<protein>
    <submittedName>
        <fullName evidence="2">Uncharacterized protein</fullName>
    </submittedName>
</protein>
<dbReference type="AlphaFoldDB" id="A0A543I0L3"/>
<accession>A0A543I0L3</accession>
<feature type="transmembrane region" description="Helical" evidence="1">
    <location>
        <begin position="21"/>
        <end position="38"/>
    </location>
</feature>
<keyword evidence="1" id="KW-0812">Transmembrane</keyword>
<proteinExistence type="predicted"/>
<dbReference type="RefSeq" id="WP_141841760.1">
    <property type="nucleotide sequence ID" value="NZ_VFPM01000001.1"/>
</dbReference>
<keyword evidence="1" id="KW-0472">Membrane</keyword>
<keyword evidence="1" id="KW-1133">Transmembrane helix</keyword>
<dbReference type="EMBL" id="VFPM01000001">
    <property type="protein sequence ID" value="TQM64050.1"/>
    <property type="molecule type" value="Genomic_DNA"/>
</dbReference>
<sequence length="130" mass="14370">MTEPSREQEIVLARERAKRSLPLIGFVLLGLLAISLPLPKRFVAALPLLVAAYLSVQLLRFLKDRPTSEKLWTALSLGIIVAMLLTLVVQVVFYGPVSDYEQCYDQAQTATARASCEQLQRSGLLGTLLN</sequence>
<comment type="caution">
    <text evidence="2">The sequence shown here is derived from an EMBL/GenBank/DDBJ whole genome shotgun (WGS) entry which is preliminary data.</text>
</comment>
<dbReference type="Proteomes" id="UP000316747">
    <property type="component" value="Unassembled WGS sequence"/>
</dbReference>
<keyword evidence="3" id="KW-1185">Reference proteome</keyword>
<evidence type="ECO:0000313" key="2">
    <source>
        <dbReference type="EMBL" id="TQM64050.1"/>
    </source>
</evidence>
<dbReference type="OrthoDB" id="4869004at2"/>
<evidence type="ECO:0000256" key="1">
    <source>
        <dbReference type="SAM" id="Phobius"/>
    </source>
</evidence>
<evidence type="ECO:0000313" key="3">
    <source>
        <dbReference type="Proteomes" id="UP000316747"/>
    </source>
</evidence>
<name>A0A543I0L3_9MICO</name>
<feature type="transmembrane region" description="Helical" evidence="1">
    <location>
        <begin position="74"/>
        <end position="95"/>
    </location>
</feature>